<dbReference type="AlphaFoldDB" id="A0A8R1EJU8"/>
<reference evidence="5" key="2">
    <citation type="submission" date="2022-06" db="UniProtKB">
        <authorList>
            <consortium name="EnsemblMetazoa"/>
        </authorList>
    </citation>
    <scope>IDENTIFICATION</scope>
    <source>
        <strain evidence="5">DF5081</strain>
    </source>
</reference>
<keyword evidence="4" id="KW-0503">Monooxygenase</keyword>
<dbReference type="GO" id="GO:0004499">
    <property type="term" value="F:N,N-dimethylaniline monooxygenase activity"/>
    <property type="evidence" value="ECO:0007669"/>
    <property type="project" value="InterPro"/>
</dbReference>
<dbReference type="GO" id="GO:0050660">
    <property type="term" value="F:flavin adenine dinucleotide binding"/>
    <property type="evidence" value="ECO:0007669"/>
    <property type="project" value="InterPro"/>
</dbReference>
<evidence type="ECO:0000256" key="4">
    <source>
        <dbReference type="RuleBase" id="RU361177"/>
    </source>
</evidence>
<evidence type="ECO:0000256" key="2">
    <source>
        <dbReference type="ARBA" id="ARBA00022827"/>
    </source>
</evidence>
<evidence type="ECO:0000256" key="3">
    <source>
        <dbReference type="ARBA" id="ARBA00023002"/>
    </source>
</evidence>
<keyword evidence="6" id="KW-1185">Reference proteome</keyword>
<sequence>MNNRYVESRRHTIQVDYPNYMHELGEMIGCNPDMKTLMLEKPLLAWKVYFGPCVPYVFRLNGPNSWEGAEQAIWDVDYRSERATNNKIDRGRKQEVRKQV</sequence>
<keyword evidence="2 4" id="KW-0274">FAD</keyword>
<evidence type="ECO:0000313" key="5">
    <source>
        <dbReference type="EnsemblMetazoa" id="CJA37385.1"/>
    </source>
</evidence>
<keyword evidence="3 4" id="KW-0560">Oxidoreductase</keyword>
<dbReference type="GO" id="GO:0050661">
    <property type="term" value="F:NADP binding"/>
    <property type="evidence" value="ECO:0007669"/>
    <property type="project" value="InterPro"/>
</dbReference>
<dbReference type="Proteomes" id="UP000005237">
    <property type="component" value="Unassembled WGS sequence"/>
</dbReference>
<proteinExistence type="inferred from homology"/>
<evidence type="ECO:0000256" key="1">
    <source>
        <dbReference type="ARBA" id="ARBA00022630"/>
    </source>
</evidence>
<evidence type="ECO:0000313" key="6">
    <source>
        <dbReference type="Proteomes" id="UP000005237"/>
    </source>
</evidence>
<dbReference type="InterPro" id="IPR050346">
    <property type="entry name" value="FMO-like"/>
</dbReference>
<organism evidence="5 6">
    <name type="scientific">Caenorhabditis japonica</name>
    <dbReference type="NCBI Taxonomy" id="281687"/>
    <lineage>
        <taxon>Eukaryota</taxon>
        <taxon>Metazoa</taxon>
        <taxon>Ecdysozoa</taxon>
        <taxon>Nematoda</taxon>
        <taxon>Chromadorea</taxon>
        <taxon>Rhabditida</taxon>
        <taxon>Rhabditina</taxon>
        <taxon>Rhabditomorpha</taxon>
        <taxon>Rhabditoidea</taxon>
        <taxon>Rhabditidae</taxon>
        <taxon>Peloderinae</taxon>
        <taxon>Caenorhabditis</taxon>
    </lineage>
</organism>
<comment type="cofactor">
    <cofactor evidence="4">
        <name>FAD</name>
        <dbReference type="ChEBI" id="CHEBI:57692"/>
    </cofactor>
</comment>
<comment type="similarity">
    <text evidence="4">Belongs to the FMO family.</text>
</comment>
<name>A0A8R1EJU8_CAEJA</name>
<dbReference type="PANTHER" id="PTHR23023">
    <property type="entry name" value="DIMETHYLANILINE MONOOXYGENASE"/>
    <property type="match status" value="1"/>
</dbReference>
<protein>
    <recommendedName>
        <fullName evidence="4">Flavin-containing monooxygenase</fullName>
        <ecNumber evidence="4">1.-.-.-</ecNumber>
    </recommendedName>
</protein>
<dbReference type="InterPro" id="IPR020946">
    <property type="entry name" value="Flavin_mOase-like"/>
</dbReference>
<accession>A0A8R1EJU8</accession>
<dbReference type="Pfam" id="PF00743">
    <property type="entry name" value="FMO-like"/>
    <property type="match status" value="1"/>
</dbReference>
<keyword evidence="1 4" id="KW-0285">Flavoprotein</keyword>
<dbReference type="EnsemblMetazoa" id="CJA37385.1">
    <property type="protein sequence ID" value="CJA37385.1"/>
    <property type="gene ID" value="WBGene00213232"/>
</dbReference>
<reference evidence="6" key="1">
    <citation type="submission" date="2010-08" db="EMBL/GenBank/DDBJ databases">
        <authorList>
            <consortium name="Caenorhabditis japonica Sequencing Consortium"/>
            <person name="Wilson R.K."/>
        </authorList>
    </citation>
    <scope>NUCLEOTIDE SEQUENCE [LARGE SCALE GENOMIC DNA]</scope>
    <source>
        <strain evidence="6">DF5081</strain>
    </source>
</reference>
<dbReference type="EC" id="1.-.-.-" evidence="4"/>